<dbReference type="InterPro" id="IPR052151">
    <property type="entry name" value="Complex_I_LYR"/>
</dbReference>
<dbReference type="EMBL" id="KQ414727">
    <property type="protein sequence ID" value="KOC62598.1"/>
    <property type="molecule type" value="Genomic_DNA"/>
</dbReference>
<protein>
    <recommendedName>
        <fullName evidence="2">LYR motif-containing protein 9</fullName>
    </recommendedName>
</protein>
<feature type="domain" description="Complex 1 LYR protein" evidence="3">
    <location>
        <begin position="14"/>
        <end position="68"/>
    </location>
</feature>
<evidence type="ECO:0000256" key="2">
    <source>
        <dbReference type="ARBA" id="ARBA00026234"/>
    </source>
</evidence>
<evidence type="ECO:0000259" key="3">
    <source>
        <dbReference type="Pfam" id="PF05347"/>
    </source>
</evidence>
<organism evidence="4 5">
    <name type="scientific">Habropoda laboriosa</name>
    <dbReference type="NCBI Taxonomy" id="597456"/>
    <lineage>
        <taxon>Eukaryota</taxon>
        <taxon>Metazoa</taxon>
        <taxon>Ecdysozoa</taxon>
        <taxon>Arthropoda</taxon>
        <taxon>Hexapoda</taxon>
        <taxon>Insecta</taxon>
        <taxon>Pterygota</taxon>
        <taxon>Neoptera</taxon>
        <taxon>Endopterygota</taxon>
        <taxon>Hymenoptera</taxon>
        <taxon>Apocrita</taxon>
        <taxon>Aculeata</taxon>
        <taxon>Apoidea</taxon>
        <taxon>Anthophila</taxon>
        <taxon>Apidae</taxon>
        <taxon>Habropoda</taxon>
    </lineage>
</organism>
<evidence type="ECO:0000313" key="5">
    <source>
        <dbReference type="Proteomes" id="UP000053825"/>
    </source>
</evidence>
<dbReference type="AlphaFoldDB" id="A0A0L7QVD6"/>
<dbReference type="Pfam" id="PF05347">
    <property type="entry name" value="Complex1_LYR"/>
    <property type="match status" value="1"/>
</dbReference>
<name>A0A0L7QVD6_9HYME</name>
<reference evidence="4 5" key="1">
    <citation type="submission" date="2015-07" db="EMBL/GenBank/DDBJ databases">
        <title>The genome of Habropoda laboriosa.</title>
        <authorList>
            <person name="Pan H."/>
            <person name="Kapheim K."/>
        </authorList>
    </citation>
    <scope>NUCLEOTIDE SEQUENCE [LARGE SCALE GENOMIC DNA]</scope>
    <source>
        <strain evidence="4">0110345459</strain>
    </source>
</reference>
<accession>A0A0L7QVD6</accession>
<dbReference type="PANTHER" id="PTHR47061">
    <property type="entry name" value="LYR MOTIF-CONTAINING PROTEIN 9"/>
    <property type="match status" value="1"/>
</dbReference>
<sequence>MASSKLRDSALKSPKQLYKFLLRECERLPKNAQLFYKHSVKQSFKQHLIEPDKNRVQQIMEKAVQDAEWLLKKVHSIFQIYRYVY</sequence>
<gene>
    <name evidence="4" type="ORF">WH47_04259</name>
</gene>
<dbReference type="InterPro" id="IPR045291">
    <property type="entry name" value="Complex1_LYR_LYRM9"/>
</dbReference>
<comment type="similarity">
    <text evidence="1">Belongs to the complex I LYR family. LYRM9 subfamily.</text>
</comment>
<dbReference type="PANTHER" id="PTHR47061:SF1">
    <property type="entry name" value="LYR MOTIF-CONTAINING PROTEIN 9"/>
    <property type="match status" value="1"/>
</dbReference>
<dbReference type="InterPro" id="IPR008011">
    <property type="entry name" value="Complex1_LYR_dom"/>
</dbReference>
<dbReference type="CDD" id="cd20269">
    <property type="entry name" value="Complex1_LYR_LYRM9"/>
    <property type="match status" value="1"/>
</dbReference>
<evidence type="ECO:0000313" key="4">
    <source>
        <dbReference type="EMBL" id="KOC62598.1"/>
    </source>
</evidence>
<proteinExistence type="inferred from homology"/>
<dbReference type="STRING" id="597456.A0A0L7QVD6"/>
<evidence type="ECO:0000256" key="1">
    <source>
        <dbReference type="ARBA" id="ARBA00025757"/>
    </source>
</evidence>
<keyword evidence="5" id="KW-1185">Reference proteome</keyword>
<dbReference type="Proteomes" id="UP000053825">
    <property type="component" value="Unassembled WGS sequence"/>
</dbReference>
<dbReference type="OrthoDB" id="190541at2759"/>